<feature type="transmembrane region" description="Helical" evidence="9">
    <location>
        <begin position="266"/>
        <end position="291"/>
    </location>
</feature>
<dbReference type="Proteomes" id="UP000078558">
    <property type="component" value="Chromosome I"/>
</dbReference>
<sequence>MSLTPAAQPVPADEPAAPLAAAASSPGRAHARWLAGLARAARRPLMAAVAAPLLAGALLLAQTWFLAQVLHQAIAEGAPVGTLYGGIAVVATLMGARVLLTWLGERAGQRAAESIKLSLRQALFAQLLARGPQWTRGQRSGELASMLAEQVEALDGFFSRYLPAMVAAAFLPLAFALALMPVDWVAGLILLLTAPLIPVFMALVGWGAEAANRRHLQAFARLSGFFADRVRGLATLKLFGRAQAEAQAVRDATEVVRAKTMAVLRIAFLSSAVLEFFAALGVAGVALYVGLSYLGFVDLRVSPLSLQAGLFCLLMAPEVYAPLRQFAAHYHDRATARAATAQLAATFETLPEPAALAAGQGQETLRAPAAQPASDAAALQVSGLVLRAPGRPLPVIDAAGFSLAPGEHVALAGASGIGKSTLLEALAGLRDGEGTIRLDGRPLADWPRADLRQRVALISQRPYLQAGSIAGNLRLAAPQADAEALHRAAERAGVLRFAQDLPQGLDTELGPRGYGLSGGQAQRVALARLFLRDPGLVLLDEPTAHLDGGTRDAVLREILAFCEGRTLLLVTHDEAVLDAFPRVLRIQAGGRVA</sequence>
<dbReference type="SMART" id="SM00382">
    <property type="entry name" value="AAA"/>
    <property type="match status" value="1"/>
</dbReference>
<evidence type="ECO:0000259" key="10">
    <source>
        <dbReference type="PROSITE" id="PS50893"/>
    </source>
</evidence>
<feature type="region of interest" description="Disordered" evidence="8">
    <location>
        <begin position="1"/>
        <end position="21"/>
    </location>
</feature>
<dbReference type="Gene3D" id="1.20.1560.10">
    <property type="entry name" value="ABC transporter type 1, transmembrane domain"/>
    <property type="match status" value="1"/>
</dbReference>
<comment type="subcellular location">
    <subcellularLocation>
        <location evidence="1">Cell membrane</location>
        <topology evidence="1">Multi-pass membrane protein</topology>
    </subcellularLocation>
</comment>
<dbReference type="InterPro" id="IPR014216">
    <property type="entry name" value="ABC_transptr_CydD"/>
</dbReference>
<dbReference type="PROSITE" id="PS50929">
    <property type="entry name" value="ABC_TM1F"/>
    <property type="match status" value="1"/>
</dbReference>
<protein>
    <submittedName>
        <fullName evidence="12">Transport ATP-binding protein CydD</fullName>
    </submittedName>
</protein>
<dbReference type="SUPFAM" id="SSF90123">
    <property type="entry name" value="ABC transporter transmembrane region"/>
    <property type="match status" value="1"/>
</dbReference>
<dbReference type="Pfam" id="PF00664">
    <property type="entry name" value="ABC_membrane"/>
    <property type="match status" value="1"/>
</dbReference>
<keyword evidence="3 9" id="KW-0812">Transmembrane</keyword>
<dbReference type="GO" id="GO:0034040">
    <property type="term" value="F:ATPase-coupled lipid transmembrane transporter activity"/>
    <property type="evidence" value="ECO:0007669"/>
    <property type="project" value="TreeGrafter"/>
</dbReference>
<keyword evidence="14" id="KW-1185">Reference proteome</keyword>
<feature type="domain" description="ABC transmembrane type-1" evidence="11">
    <location>
        <begin position="53"/>
        <end position="335"/>
    </location>
</feature>
<dbReference type="InterPro" id="IPR011527">
    <property type="entry name" value="ABC1_TM_dom"/>
</dbReference>
<evidence type="ECO:0000256" key="6">
    <source>
        <dbReference type="ARBA" id="ARBA00022989"/>
    </source>
</evidence>
<evidence type="ECO:0000313" key="14">
    <source>
        <dbReference type="Proteomes" id="UP000078558"/>
    </source>
</evidence>
<organism evidence="12 14">
    <name type="scientific">Orrella dioscoreae</name>
    <dbReference type="NCBI Taxonomy" id="1851544"/>
    <lineage>
        <taxon>Bacteria</taxon>
        <taxon>Pseudomonadati</taxon>
        <taxon>Pseudomonadota</taxon>
        <taxon>Betaproteobacteria</taxon>
        <taxon>Burkholderiales</taxon>
        <taxon>Alcaligenaceae</taxon>
        <taxon>Orrella</taxon>
    </lineage>
</organism>
<dbReference type="GO" id="GO:0005524">
    <property type="term" value="F:ATP binding"/>
    <property type="evidence" value="ECO:0007669"/>
    <property type="project" value="UniProtKB-KW"/>
</dbReference>
<evidence type="ECO:0000256" key="2">
    <source>
        <dbReference type="ARBA" id="ARBA00022475"/>
    </source>
</evidence>
<evidence type="ECO:0000256" key="4">
    <source>
        <dbReference type="ARBA" id="ARBA00022741"/>
    </source>
</evidence>
<keyword evidence="5 12" id="KW-0067">ATP-binding</keyword>
<dbReference type="InterPro" id="IPR039421">
    <property type="entry name" value="Type_1_exporter"/>
</dbReference>
<name>A0A1C3K4V9_9BURK</name>
<feature type="transmembrane region" description="Helical" evidence="9">
    <location>
        <begin position="78"/>
        <end position="100"/>
    </location>
</feature>
<evidence type="ECO:0000256" key="5">
    <source>
        <dbReference type="ARBA" id="ARBA00022840"/>
    </source>
</evidence>
<dbReference type="RefSeq" id="WP_408635885.1">
    <property type="nucleotide sequence ID" value="NZ_LT907988.1"/>
</dbReference>
<evidence type="ECO:0000256" key="3">
    <source>
        <dbReference type="ARBA" id="ARBA00022692"/>
    </source>
</evidence>
<feature type="transmembrane region" description="Helical" evidence="9">
    <location>
        <begin position="161"/>
        <end position="179"/>
    </location>
</feature>
<evidence type="ECO:0000256" key="8">
    <source>
        <dbReference type="SAM" id="MobiDB-lite"/>
    </source>
</evidence>
<dbReference type="PROSITE" id="PS50893">
    <property type="entry name" value="ABC_TRANSPORTER_2"/>
    <property type="match status" value="1"/>
</dbReference>
<keyword evidence="6 9" id="KW-1133">Transmembrane helix</keyword>
<dbReference type="EMBL" id="LT907988">
    <property type="protein sequence ID" value="SOE46876.1"/>
    <property type="molecule type" value="Genomic_DNA"/>
</dbReference>
<dbReference type="NCBIfam" id="TIGR02857">
    <property type="entry name" value="CydD"/>
    <property type="match status" value="1"/>
</dbReference>
<dbReference type="GO" id="GO:0016887">
    <property type="term" value="F:ATP hydrolysis activity"/>
    <property type="evidence" value="ECO:0007669"/>
    <property type="project" value="InterPro"/>
</dbReference>
<dbReference type="STRING" id="1851544.ODI_04313"/>
<reference evidence="12 14" key="1">
    <citation type="submission" date="2016-06" db="EMBL/GenBank/DDBJ databases">
        <authorList>
            <person name="Kjaerup R.B."/>
            <person name="Dalgaard T.S."/>
            <person name="Juul-Madsen H.R."/>
        </authorList>
    </citation>
    <scope>NUCLEOTIDE SEQUENCE [LARGE SCALE GENOMIC DNA]</scope>
    <source>
        <strain evidence="12">Orrdi1</strain>
    </source>
</reference>
<reference evidence="13 14" key="2">
    <citation type="submission" date="2017-08" db="EMBL/GenBank/DDBJ databases">
        <authorList>
            <person name="de Groot N.N."/>
        </authorList>
    </citation>
    <scope>NUCLEOTIDE SEQUENCE [LARGE SCALE GENOMIC DNA]</scope>
    <source>
        <strain evidence="13">Orrdi1</strain>
    </source>
</reference>
<dbReference type="CDD" id="cd18584">
    <property type="entry name" value="ABC_6TM_AarD_CydD"/>
    <property type="match status" value="1"/>
</dbReference>
<evidence type="ECO:0000259" key="11">
    <source>
        <dbReference type="PROSITE" id="PS50929"/>
    </source>
</evidence>
<keyword evidence="4" id="KW-0547">Nucleotide-binding</keyword>
<dbReference type="InterPro" id="IPR027417">
    <property type="entry name" value="P-loop_NTPase"/>
</dbReference>
<keyword evidence="7 9" id="KW-0472">Membrane</keyword>
<keyword evidence="2" id="KW-1003">Cell membrane</keyword>
<dbReference type="GO" id="GO:0042883">
    <property type="term" value="P:cysteine transport"/>
    <property type="evidence" value="ECO:0007669"/>
    <property type="project" value="InterPro"/>
</dbReference>
<dbReference type="PANTHER" id="PTHR24221:SF261">
    <property type="entry name" value="GLUTATHIONE_L-CYSTEINE TRANSPORT SYSTEM ATP-BINDING_PERMEASE PROTEIN CYDD"/>
    <property type="match status" value="1"/>
</dbReference>
<dbReference type="InterPro" id="IPR003593">
    <property type="entry name" value="AAA+_ATPase"/>
</dbReference>
<dbReference type="PANTHER" id="PTHR24221">
    <property type="entry name" value="ATP-BINDING CASSETTE SUB-FAMILY B"/>
    <property type="match status" value="1"/>
</dbReference>
<dbReference type="GO" id="GO:0005886">
    <property type="term" value="C:plasma membrane"/>
    <property type="evidence" value="ECO:0007669"/>
    <property type="project" value="UniProtKB-SubCell"/>
</dbReference>
<dbReference type="Pfam" id="PF00005">
    <property type="entry name" value="ABC_tran"/>
    <property type="match status" value="1"/>
</dbReference>
<feature type="domain" description="ABC transporter" evidence="10">
    <location>
        <begin position="379"/>
        <end position="592"/>
    </location>
</feature>
<dbReference type="SUPFAM" id="SSF52540">
    <property type="entry name" value="P-loop containing nucleoside triphosphate hydrolases"/>
    <property type="match status" value="1"/>
</dbReference>
<dbReference type="KEGG" id="odi:ODI_R0515"/>
<feature type="compositionally biased region" description="Low complexity" evidence="8">
    <location>
        <begin position="9"/>
        <end position="21"/>
    </location>
</feature>
<proteinExistence type="predicted"/>
<dbReference type="InterPro" id="IPR003439">
    <property type="entry name" value="ABC_transporter-like_ATP-bd"/>
</dbReference>
<evidence type="ECO:0000256" key="1">
    <source>
        <dbReference type="ARBA" id="ARBA00004651"/>
    </source>
</evidence>
<feature type="transmembrane region" description="Helical" evidence="9">
    <location>
        <begin position="185"/>
        <end position="206"/>
    </location>
</feature>
<dbReference type="EMBL" id="FLRC01000033">
    <property type="protein sequence ID" value="SBT26540.1"/>
    <property type="molecule type" value="Genomic_DNA"/>
</dbReference>
<dbReference type="GO" id="GO:0140359">
    <property type="term" value="F:ABC-type transporter activity"/>
    <property type="evidence" value="ECO:0007669"/>
    <property type="project" value="InterPro"/>
</dbReference>
<evidence type="ECO:0000313" key="13">
    <source>
        <dbReference type="EMBL" id="SOE46876.1"/>
    </source>
</evidence>
<dbReference type="InterPro" id="IPR017871">
    <property type="entry name" value="ABC_transporter-like_CS"/>
</dbReference>
<accession>A0A1C3K4V9</accession>
<evidence type="ECO:0000256" key="7">
    <source>
        <dbReference type="ARBA" id="ARBA00023136"/>
    </source>
</evidence>
<dbReference type="InterPro" id="IPR036640">
    <property type="entry name" value="ABC1_TM_sf"/>
</dbReference>
<dbReference type="PROSITE" id="PS00211">
    <property type="entry name" value="ABC_TRANSPORTER_1"/>
    <property type="match status" value="1"/>
</dbReference>
<dbReference type="Gene3D" id="3.40.50.300">
    <property type="entry name" value="P-loop containing nucleotide triphosphate hydrolases"/>
    <property type="match status" value="1"/>
</dbReference>
<evidence type="ECO:0000313" key="12">
    <source>
        <dbReference type="EMBL" id="SBT26540.1"/>
    </source>
</evidence>
<feature type="transmembrane region" description="Helical" evidence="9">
    <location>
        <begin position="45"/>
        <end position="66"/>
    </location>
</feature>
<evidence type="ECO:0000256" key="9">
    <source>
        <dbReference type="SAM" id="Phobius"/>
    </source>
</evidence>
<dbReference type="AlphaFoldDB" id="A0A1C3K4V9"/>
<gene>
    <name evidence="12" type="ORF">ODI_04313</name>
    <name evidence="13" type="ORF">ODI_R0515</name>
</gene>